<proteinExistence type="predicted"/>
<comment type="caution">
    <text evidence="4">The sequence shown here is derived from an EMBL/GenBank/DDBJ whole genome shotgun (WGS) entry which is preliminary data.</text>
</comment>
<dbReference type="InterPro" id="IPR006073">
    <property type="entry name" value="GTP-bd"/>
</dbReference>
<dbReference type="EMBL" id="LXPE01000002">
    <property type="protein sequence ID" value="OBA28758.1"/>
    <property type="molecule type" value="Genomic_DNA"/>
</dbReference>
<gene>
    <name evidence="4" type="ORF">HANVADRAFT_54716</name>
</gene>
<dbReference type="GO" id="GO:0005525">
    <property type="term" value="F:GTP binding"/>
    <property type="evidence" value="ECO:0007669"/>
    <property type="project" value="UniProtKB-KW"/>
</dbReference>
<dbReference type="PANTHER" id="PTHR45782">
    <property type="entry name" value="MITOCHONDRIAL RIBOSOME-ASSOCIATED GTPASE 1"/>
    <property type="match status" value="1"/>
</dbReference>
<name>A0A1B7TJ87_9ASCO</name>
<protein>
    <recommendedName>
        <fullName evidence="3">G domain-containing protein</fullName>
    </recommendedName>
</protein>
<dbReference type="OrthoDB" id="269151at2759"/>
<dbReference type="Gene3D" id="3.40.50.300">
    <property type="entry name" value="P-loop containing nucleotide triphosphate hydrolases"/>
    <property type="match status" value="1"/>
</dbReference>
<evidence type="ECO:0000313" key="4">
    <source>
        <dbReference type="EMBL" id="OBA28758.1"/>
    </source>
</evidence>
<sequence>MFDLLGLEKINREKLEEQREDKKNFSEIDYIIQELNDKRLNGRYQLSNQIDETGRTSVRQVAVKKLIVYTFGDYLTKLQQSGIVSRKLVSQLKEKLNFYHTKMNENYIIINALDTKKANQDLKNILRYLYAESVKENDNLFSPLGYNCLILGIPNVGKSTVINLLKESLNKKLHLQISKPCKTGNYSGITKKISERIKIDDFWKGIYLYDTPGISLPSAMYTLEMKMALALNSEYVSAHGSSFKNLNANEFDEIMKLDYILYLINLMIPKNVIKNELQIPLTNDVWTLLEWYWQNILMVDINDGLAKRSSFEIDIKTNARTTYFLKDETNILMNAKHKDTKLDEYLNWYNIAHHFLYHYLNAFRGVSIPAYDINFWLGVNEKEDKDLEHFQKYSDGIMRTFLHKYPELQVELLEAPVQLKEKLRLNYDLKQLKEGKHKISEREMISLKTKRSKKKQTRYQRPYNKVLFE</sequence>
<keyword evidence="1" id="KW-0547">Nucleotide-binding</keyword>
<dbReference type="PANTHER" id="PTHR45782:SF4">
    <property type="entry name" value="MITOCHONDRIAL RIBOSOME-ASSOCIATED GTPASE 1"/>
    <property type="match status" value="1"/>
</dbReference>
<dbReference type="AlphaFoldDB" id="A0A1B7TJ87"/>
<evidence type="ECO:0000256" key="1">
    <source>
        <dbReference type="ARBA" id="ARBA00022741"/>
    </source>
</evidence>
<dbReference type="GO" id="GO:0005739">
    <property type="term" value="C:mitochondrion"/>
    <property type="evidence" value="ECO:0007669"/>
    <property type="project" value="TreeGrafter"/>
</dbReference>
<dbReference type="Pfam" id="PF01926">
    <property type="entry name" value="MMR_HSR1"/>
    <property type="match status" value="1"/>
</dbReference>
<dbReference type="InterPro" id="IPR027417">
    <property type="entry name" value="P-loop_NTPase"/>
</dbReference>
<evidence type="ECO:0000256" key="2">
    <source>
        <dbReference type="ARBA" id="ARBA00023134"/>
    </source>
</evidence>
<dbReference type="Proteomes" id="UP000092321">
    <property type="component" value="Unassembled WGS sequence"/>
</dbReference>
<dbReference type="GO" id="GO:0003924">
    <property type="term" value="F:GTPase activity"/>
    <property type="evidence" value="ECO:0007669"/>
    <property type="project" value="TreeGrafter"/>
</dbReference>
<keyword evidence="5" id="KW-1185">Reference proteome</keyword>
<evidence type="ECO:0000313" key="5">
    <source>
        <dbReference type="Proteomes" id="UP000092321"/>
    </source>
</evidence>
<keyword evidence="2" id="KW-0342">GTP-binding</keyword>
<reference evidence="5" key="1">
    <citation type="journal article" date="2016" name="Proc. Natl. Acad. Sci. U.S.A.">
        <title>Comparative genomics of biotechnologically important yeasts.</title>
        <authorList>
            <person name="Riley R."/>
            <person name="Haridas S."/>
            <person name="Wolfe K.H."/>
            <person name="Lopes M.R."/>
            <person name="Hittinger C.T."/>
            <person name="Goeker M."/>
            <person name="Salamov A.A."/>
            <person name="Wisecaver J.H."/>
            <person name="Long T.M."/>
            <person name="Calvey C.H."/>
            <person name="Aerts A.L."/>
            <person name="Barry K.W."/>
            <person name="Choi C."/>
            <person name="Clum A."/>
            <person name="Coughlan A.Y."/>
            <person name="Deshpande S."/>
            <person name="Douglass A.P."/>
            <person name="Hanson S.J."/>
            <person name="Klenk H.-P."/>
            <person name="LaButti K.M."/>
            <person name="Lapidus A."/>
            <person name="Lindquist E.A."/>
            <person name="Lipzen A.M."/>
            <person name="Meier-Kolthoff J.P."/>
            <person name="Ohm R.A."/>
            <person name="Otillar R.P."/>
            <person name="Pangilinan J.L."/>
            <person name="Peng Y."/>
            <person name="Rokas A."/>
            <person name="Rosa C.A."/>
            <person name="Scheuner C."/>
            <person name="Sibirny A.A."/>
            <person name="Slot J.C."/>
            <person name="Stielow J.B."/>
            <person name="Sun H."/>
            <person name="Kurtzman C.P."/>
            <person name="Blackwell M."/>
            <person name="Grigoriev I.V."/>
            <person name="Jeffries T.W."/>
        </authorList>
    </citation>
    <scope>NUCLEOTIDE SEQUENCE [LARGE SCALE GENOMIC DNA]</scope>
    <source>
        <strain evidence="5">NRRL Y-1626</strain>
    </source>
</reference>
<dbReference type="SUPFAM" id="SSF52540">
    <property type="entry name" value="P-loop containing nucleoside triphosphate hydrolases"/>
    <property type="match status" value="1"/>
</dbReference>
<evidence type="ECO:0000259" key="3">
    <source>
        <dbReference type="Pfam" id="PF01926"/>
    </source>
</evidence>
<accession>A0A1B7TJ87</accession>
<dbReference type="GO" id="GO:0032543">
    <property type="term" value="P:mitochondrial translation"/>
    <property type="evidence" value="ECO:0007669"/>
    <property type="project" value="TreeGrafter"/>
</dbReference>
<organism evidence="4 5">
    <name type="scientific">Hanseniaspora valbyensis NRRL Y-1626</name>
    <dbReference type="NCBI Taxonomy" id="766949"/>
    <lineage>
        <taxon>Eukaryota</taxon>
        <taxon>Fungi</taxon>
        <taxon>Dikarya</taxon>
        <taxon>Ascomycota</taxon>
        <taxon>Saccharomycotina</taxon>
        <taxon>Saccharomycetes</taxon>
        <taxon>Saccharomycodales</taxon>
        <taxon>Saccharomycodaceae</taxon>
        <taxon>Hanseniaspora</taxon>
    </lineage>
</organism>
<feature type="domain" description="G" evidence="3">
    <location>
        <begin position="148"/>
        <end position="271"/>
    </location>
</feature>